<feature type="transmembrane region" description="Helical" evidence="1">
    <location>
        <begin position="85"/>
        <end position="103"/>
    </location>
</feature>
<evidence type="ECO:0000313" key="2">
    <source>
        <dbReference type="EMBL" id="TCO59413.1"/>
    </source>
</evidence>
<dbReference type="Proteomes" id="UP000295680">
    <property type="component" value="Unassembled WGS sequence"/>
</dbReference>
<reference evidence="2 3" key="1">
    <citation type="submission" date="2019-03" db="EMBL/GenBank/DDBJ databases">
        <title>Genomic Encyclopedia of Type Strains, Phase IV (KMG-IV): sequencing the most valuable type-strain genomes for metagenomic binning, comparative biology and taxonomic classification.</title>
        <authorList>
            <person name="Goeker M."/>
        </authorList>
    </citation>
    <scope>NUCLEOTIDE SEQUENCE [LARGE SCALE GENOMIC DNA]</scope>
    <source>
        <strain evidence="2 3">DSM 45934</strain>
    </source>
</reference>
<proteinExistence type="predicted"/>
<gene>
    <name evidence="2" type="ORF">EV192_104254</name>
</gene>
<feature type="transmembrane region" description="Helical" evidence="1">
    <location>
        <begin position="28"/>
        <end position="51"/>
    </location>
</feature>
<keyword evidence="1" id="KW-0472">Membrane</keyword>
<evidence type="ECO:0000256" key="1">
    <source>
        <dbReference type="SAM" id="Phobius"/>
    </source>
</evidence>
<dbReference type="EMBL" id="SLWS01000004">
    <property type="protein sequence ID" value="TCO59413.1"/>
    <property type="molecule type" value="Genomic_DNA"/>
</dbReference>
<organism evidence="2 3">
    <name type="scientific">Actinocrispum wychmicini</name>
    <dbReference type="NCBI Taxonomy" id="1213861"/>
    <lineage>
        <taxon>Bacteria</taxon>
        <taxon>Bacillati</taxon>
        <taxon>Actinomycetota</taxon>
        <taxon>Actinomycetes</taxon>
        <taxon>Pseudonocardiales</taxon>
        <taxon>Pseudonocardiaceae</taxon>
        <taxon>Actinocrispum</taxon>
    </lineage>
</organism>
<keyword evidence="1" id="KW-0812">Transmembrane</keyword>
<evidence type="ECO:0000313" key="3">
    <source>
        <dbReference type="Proteomes" id="UP000295680"/>
    </source>
</evidence>
<comment type="caution">
    <text evidence="2">The sequence shown here is derived from an EMBL/GenBank/DDBJ whole genome shotgun (WGS) entry which is preliminary data.</text>
</comment>
<dbReference type="AlphaFoldDB" id="A0A4R2JHR3"/>
<feature type="transmembrane region" description="Helical" evidence="1">
    <location>
        <begin position="58"/>
        <end position="79"/>
    </location>
</feature>
<accession>A0A4R2JHR3</accession>
<name>A0A4R2JHR3_9PSEU</name>
<sequence>MESAALVVACWAAGQVRTSWTVVDAVVNVVLFVVVAPAYNYVLVAVLVVGLASTRLRWIVVIGWVVASVYAVVGVARANGPLWNIRPNAVSLAFVPVVPWLMARQIRAAVVRMDARHAEVIRRAEDLAARSLMIM</sequence>
<keyword evidence="1" id="KW-1133">Transmembrane helix</keyword>
<keyword evidence="3" id="KW-1185">Reference proteome</keyword>
<protein>
    <submittedName>
        <fullName evidence="2">Uncharacterized protein</fullName>
    </submittedName>
</protein>